<comment type="caution">
    <text evidence="1">The sequence shown here is derived from an EMBL/GenBank/DDBJ whole genome shotgun (WGS) entry which is preliminary data.</text>
</comment>
<dbReference type="EMBL" id="JASPKY010000043">
    <property type="protein sequence ID" value="KAK9745953.1"/>
    <property type="molecule type" value="Genomic_DNA"/>
</dbReference>
<evidence type="ECO:0000313" key="2">
    <source>
        <dbReference type="Proteomes" id="UP001458880"/>
    </source>
</evidence>
<keyword evidence="2" id="KW-1185">Reference proteome</keyword>
<gene>
    <name evidence="1" type="ORF">QE152_g6501</name>
</gene>
<dbReference type="PANTHER" id="PTHR34651:SF1">
    <property type="entry name" value="SIMILAR TO ENSANGP00000021391"/>
    <property type="match status" value="1"/>
</dbReference>
<dbReference type="InterPro" id="IPR029245">
    <property type="entry name" value="DUF4528"/>
</dbReference>
<dbReference type="PANTHER" id="PTHR34651">
    <property type="entry name" value="SIMILAR TO ENSANGP00000021391"/>
    <property type="match status" value="1"/>
</dbReference>
<dbReference type="AlphaFoldDB" id="A0AAW1MH05"/>
<protein>
    <submittedName>
        <fullName evidence="1">Uncharacterized protein</fullName>
    </submittedName>
</protein>
<organism evidence="1 2">
    <name type="scientific">Popillia japonica</name>
    <name type="common">Japanese beetle</name>
    <dbReference type="NCBI Taxonomy" id="7064"/>
    <lineage>
        <taxon>Eukaryota</taxon>
        <taxon>Metazoa</taxon>
        <taxon>Ecdysozoa</taxon>
        <taxon>Arthropoda</taxon>
        <taxon>Hexapoda</taxon>
        <taxon>Insecta</taxon>
        <taxon>Pterygota</taxon>
        <taxon>Neoptera</taxon>
        <taxon>Endopterygota</taxon>
        <taxon>Coleoptera</taxon>
        <taxon>Polyphaga</taxon>
        <taxon>Scarabaeiformia</taxon>
        <taxon>Scarabaeidae</taxon>
        <taxon>Rutelinae</taxon>
        <taxon>Popillia</taxon>
    </lineage>
</organism>
<name>A0AAW1MH05_POPJA</name>
<accession>A0AAW1MH05</accession>
<reference evidence="1 2" key="1">
    <citation type="journal article" date="2024" name="BMC Genomics">
        <title>De novo assembly and annotation of Popillia japonica's genome with initial clues to its potential as an invasive pest.</title>
        <authorList>
            <person name="Cucini C."/>
            <person name="Boschi S."/>
            <person name="Funari R."/>
            <person name="Cardaioli E."/>
            <person name="Iannotti N."/>
            <person name="Marturano G."/>
            <person name="Paoli F."/>
            <person name="Bruttini M."/>
            <person name="Carapelli A."/>
            <person name="Frati F."/>
            <person name="Nardi F."/>
        </authorList>
    </citation>
    <scope>NUCLEOTIDE SEQUENCE [LARGE SCALE GENOMIC DNA]</scope>
    <source>
        <strain evidence="1">DMR45628</strain>
    </source>
</reference>
<dbReference type="Proteomes" id="UP001458880">
    <property type="component" value="Unassembled WGS sequence"/>
</dbReference>
<evidence type="ECO:0000313" key="1">
    <source>
        <dbReference type="EMBL" id="KAK9745953.1"/>
    </source>
</evidence>
<dbReference type="Pfam" id="PF15031">
    <property type="entry name" value="DUF4528"/>
    <property type="match status" value="1"/>
</dbReference>
<proteinExistence type="predicted"/>
<sequence>MLQQTRHLFKTSQHLSKPKASEVLTATEKLNQMLQQTRHLFKTSQHLSKPKASEVLTLYIKQCNEPPWTSYFVKYSSTIDDQWGKSHFNWAVGKSNYHILRTGCYPYIKYHCTKRPVQNLIVEDYFFRCIKVLNLGIPCLAYGIAATFLIRHTEIVETPYGPIKIYFLYAEDKGSEY</sequence>